<name>A0A225VL70_9STRA</name>
<gene>
    <name evidence="8" type="ORF">PHMEG_00022382</name>
</gene>
<dbReference type="Gene3D" id="1.10.340.70">
    <property type="match status" value="1"/>
</dbReference>
<dbReference type="PANTHER" id="PTHR37984">
    <property type="entry name" value="PROTEIN CBG26694"/>
    <property type="match status" value="1"/>
</dbReference>
<dbReference type="AlphaFoldDB" id="A0A225VL70"/>
<dbReference type="InterPro" id="IPR043128">
    <property type="entry name" value="Rev_trsase/Diguanyl_cyclase"/>
</dbReference>
<evidence type="ECO:0000256" key="5">
    <source>
        <dbReference type="ARBA" id="ARBA00022801"/>
    </source>
</evidence>
<evidence type="ECO:0000313" key="8">
    <source>
        <dbReference type="EMBL" id="OWZ05517.1"/>
    </source>
</evidence>
<dbReference type="InterPro" id="IPR012337">
    <property type="entry name" value="RNaseH-like_sf"/>
</dbReference>
<evidence type="ECO:0000259" key="7">
    <source>
        <dbReference type="PROSITE" id="PS50994"/>
    </source>
</evidence>
<dbReference type="InterPro" id="IPR041373">
    <property type="entry name" value="RT_RNaseH"/>
</dbReference>
<dbReference type="GO" id="GO:0016787">
    <property type="term" value="F:hydrolase activity"/>
    <property type="evidence" value="ECO:0007669"/>
    <property type="project" value="UniProtKB-KW"/>
</dbReference>
<keyword evidence="6" id="KW-0695">RNA-directed DNA polymerase</keyword>
<dbReference type="InterPro" id="IPR001584">
    <property type="entry name" value="Integrase_cat-core"/>
</dbReference>
<keyword evidence="3" id="KW-0540">Nuclease</keyword>
<dbReference type="InterPro" id="IPR043502">
    <property type="entry name" value="DNA/RNA_pol_sf"/>
</dbReference>
<dbReference type="GO" id="GO:0015074">
    <property type="term" value="P:DNA integration"/>
    <property type="evidence" value="ECO:0007669"/>
    <property type="project" value="InterPro"/>
</dbReference>
<dbReference type="Proteomes" id="UP000198211">
    <property type="component" value="Unassembled WGS sequence"/>
</dbReference>
<accession>A0A225VL70</accession>
<dbReference type="GO" id="GO:0003676">
    <property type="term" value="F:nucleic acid binding"/>
    <property type="evidence" value="ECO:0007669"/>
    <property type="project" value="InterPro"/>
</dbReference>
<keyword evidence="5" id="KW-0378">Hydrolase</keyword>
<dbReference type="Gene3D" id="3.30.420.10">
    <property type="entry name" value="Ribonuclease H-like superfamily/Ribonuclease H"/>
    <property type="match status" value="1"/>
</dbReference>
<dbReference type="OrthoDB" id="3095879at2759"/>
<keyword evidence="4" id="KW-0255">Endonuclease</keyword>
<dbReference type="InterPro" id="IPR036397">
    <property type="entry name" value="RNaseH_sf"/>
</dbReference>
<dbReference type="PROSITE" id="PS50994">
    <property type="entry name" value="INTEGRASE"/>
    <property type="match status" value="1"/>
</dbReference>
<dbReference type="EMBL" id="NBNE01004390">
    <property type="protein sequence ID" value="OWZ05517.1"/>
    <property type="molecule type" value="Genomic_DNA"/>
</dbReference>
<protein>
    <submittedName>
        <fullName evidence="8">Retrotransposon protein</fullName>
    </submittedName>
</protein>
<dbReference type="PANTHER" id="PTHR37984:SF5">
    <property type="entry name" value="PROTEIN NYNRIN-LIKE"/>
    <property type="match status" value="1"/>
</dbReference>
<dbReference type="GO" id="GO:0004519">
    <property type="term" value="F:endonuclease activity"/>
    <property type="evidence" value="ECO:0007669"/>
    <property type="project" value="UniProtKB-KW"/>
</dbReference>
<evidence type="ECO:0000256" key="6">
    <source>
        <dbReference type="ARBA" id="ARBA00022918"/>
    </source>
</evidence>
<dbReference type="Pfam" id="PF17917">
    <property type="entry name" value="RT_RNaseH"/>
    <property type="match status" value="1"/>
</dbReference>
<dbReference type="SUPFAM" id="SSF56672">
    <property type="entry name" value="DNA/RNA polymerases"/>
    <property type="match status" value="1"/>
</dbReference>
<comment type="caution">
    <text evidence="8">The sequence shown here is derived from an EMBL/GenBank/DDBJ whole genome shotgun (WGS) entry which is preliminary data.</text>
</comment>
<feature type="domain" description="Integrase catalytic" evidence="7">
    <location>
        <begin position="413"/>
        <end position="569"/>
    </location>
</feature>
<dbReference type="Gene3D" id="3.30.70.270">
    <property type="match status" value="1"/>
</dbReference>
<sequence length="569" mass="65253">MTLKRQNVLSNKDGTGYDLRDVMRIYLMTFTCTLKIKMSRSTCSGSSAYALPRTANVCEAGKMPICVEEIPCIGDFVGRNGVRMDPDKVRVIKEWPVPRTEKEMESFLGTTVYVSRFCADFAQFAGPLHESTKILRPKETWHLTDHELECSDDIKRLLSTPPVLHLPDFDKLFDICMDASNFPLGEFCFKMRKGWNIQLHILMKPAELNYPAREQELLAIMHALRVWRVYLLDRSFTVETDHKSIETILTQKTTNRRVARWFNELAEFHPQFNSIPGDNNQMSDAVSRNPLVEHIAASTLGQTTYTLQYLLNTNSKEVSRYSVINGVLYYQTRDDVNSRLVIPDNEALKNRDLCENHDVVTAGHPGYFKTYLSVQKKYYWPKMSKYIQRYVNTYALCQRNKARQTKPPGLLQSLKIPGGRWVDISMDFVTALPRTTAGKDAVMVIVDHLTKRAKFIATNTTATAEDTATLFMVNYVKEHGVPKSIISDRDSKVTSKFWHDVITTLQKTHQLSSAFSPQTDGQTERANRFVEDYLRGVVNPAQNDWDEYLHLAEFAYNRRVHSSIGMSSF</sequence>
<proteinExistence type="predicted"/>
<dbReference type="Pfam" id="PF17921">
    <property type="entry name" value="Integrase_H2C2"/>
    <property type="match status" value="1"/>
</dbReference>
<dbReference type="CDD" id="cd09274">
    <property type="entry name" value="RNase_HI_RT_Ty3"/>
    <property type="match status" value="1"/>
</dbReference>
<dbReference type="GO" id="GO:0003964">
    <property type="term" value="F:RNA-directed DNA polymerase activity"/>
    <property type="evidence" value="ECO:0007669"/>
    <property type="project" value="UniProtKB-KW"/>
</dbReference>
<evidence type="ECO:0000313" key="9">
    <source>
        <dbReference type="Proteomes" id="UP000198211"/>
    </source>
</evidence>
<dbReference type="SUPFAM" id="SSF53098">
    <property type="entry name" value="Ribonuclease H-like"/>
    <property type="match status" value="1"/>
</dbReference>
<reference evidence="9" key="1">
    <citation type="submission" date="2017-03" db="EMBL/GenBank/DDBJ databases">
        <title>Phytopthora megakarya and P. palmivora, two closely related causual agents of cacao black pod achieved similar genome size and gene model numbers by different mechanisms.</title>
        <authorList>
            <person name="Ali S."/>
            <person name="Shao J."/>
            <person name="Larry D.J."/>
            <person name="Kronmiller B."/>
            <person name="Shen D."/>
            <person name="Strem M.D."/>
            <person name="Melnick R.L."/>
            <person name="Guiltinan M.J."/>
            <person name="Tyler B.M."/>
            <person name="Meinhardt L.W."/>
            <person name="Bailey B.A."/>
        </authorList>
    </citation>
    <scope>NUCLEOTIDE SEQUENCE [LARGE SCALE GENOMIC DNA]</scope>
    <source>
        <strain evidence="9">zdho120</strain>
    </source>
</reference>
<keyword evidence="2" id="KW-0548">Nucleotidyltransferase</keyword>
<evidence type="ECO:0000256" key="1">
    <source>
        <dbReference type="ARBA" id="ARBA00022679"/>
    </source>
</evidence>
<evidence type="ECO:0000256" key="2">
    <source>
        <dbReference type="ARBA" id="ARBA00022695"/>
    </source>
</evidence>
<dbReference type="InterPro" id="IPR041588">
    <property type="entry name" value="Integrase_H2C2"/>
</dbReference>
<evidence type="ECO:0000256" key="4">
    <source>
        <dbReference type="ARBA" id="ARBA00022759"/>
    </source>
</evidence>
<dbReference type="FunFam" id="1.10.340.70:FF:000001">
    <property type="entry name" value="Retrovirus-related Pol polyprotein from transposon gypsy-like Protein"/>
    <property type="match status" value="1"/>
</dbReference>
<keyword evidence="9" id="KW-1185">Reference proteome</keyword>
<dbReference type="FunFam" id="3.30.70.270:FF:000020">
    <property type="entry name" value="Transposon Tf2-6 polyprotein-like Protein"/>
    <property type="match status" value="1"/>
</dbReference>
<organism evidence="8 9">
    <name type="scientific">Phytophthora megakarya</name>
    <dbReference type="NCBI Taxonomy" id="4795"/>
    <lineage>
        <taxon>Eukaryota</taxon>
        <taxon>Sar</taxon>
        <taxon>Stramenopiles</taxon>
        <taxon>Oomycota</taxon>
        <taxon>Peronosporomycetes</taxon>
        <taxon>Peronosporales</taxon>
        <taxon>Peronosporaceae</taxon>
        <taxon>Phytophthora</taxon>
    </lineage>
</organism>
<dbReference type="InterPro" id="IPR050951">
    <property type="entry name" value="Retrovirus_Pol_polyprotein"/>
</dbReference>
<evidence type="ECO:0000256" key="3">
    <source>
        <dbReference type="ARBA" id="ARBA00022722"/>
    </source>
</evidence>
<keyword evidence="1" id="KW-0808">Transferase</keyword>